<accession>G9MKZ0</accession>
<proteinExistence type="predicted"/>
<keyword evidence="3" id="KW-1185">Reference proteome</keyword>
<protein>
    <submittedName>
        <fullName evidence="2">Uncharacterized protein</fullName>
    </submittedName>
</protein>
<dbReference type="AlphaFoldDB" id="G9MKZ0"/>
<dbReference type="RefSeq" id="XP_013959083.1">
    <property type="nucleotide sequence ID" value="XM_014103608.1"/>
</dbReference>
<dbReference type="InParanoid" id="G9MKZ0"/>
<sequence>MLVTEQQQGATSPSGNGLDGTASSASSSPSTRRNAHPSPSSGRHERGTSTRHLRAMEQLLASKRRAARRLASASSIAQLCRGAADPGTWAIAQREQDEEEGSVWIPSVDQGTNQASLGQDSPLFAPNPLSQMLPIAFFFSFAKSPFGDYPNHSRHPEPYGAVNHVISVCPITL</sequence>
<gene>
    <name evidence="2" type="ORF">TRIVIDRAFT_61640</name>
</gene>
<dbReference type="GeneID" id="25796257"/>
<comment type="caution">
    <text evidence="2">The sequence shown here is derived from an EMBL/GenBank/DDBJ whole genome shotgun (WGS) entry which is preliminary data.</text>
</comment>
<evidence type="ECO:0000313" key="2">
    <source>
        <dbReference type="EMBL" id="EHK24884.1"/>
    </source>
</evidence>
<feature type="compositionally biased region" description="Polar residues" evidence="1">
    <location>
        <begin position="1"/>
        <end position="15"/>
    </location>
</feature>
<evidence type="ECO:0000256" key="1">
    <source>
        <dbReference type="SAM" id="MobiDB-lite"/>
    </source>
</evidence>
<name>G9MKZ0_HYPVG</name>
<feature type="region of interest" description="Disordered" evidence="1">
    <location>
        <begin position="1"/>
        <end position="50"/>
    </location>
</feature>
<dbReference type="VEuPathDB" id="FungiDB:TRIVIDRAFT_61640"/>
<reference evidence="2 3" key="1">
    <citation type="journal article" date="2011" name="Genome Biol.">
        <title>Comparative genome sequence analysis underscores mycoparasitism as the ancestral life style of Trichoderma.</title>
        <authorList>
            <person name="Kubicek C.P."/>
            <person name="Herrera-Estrella A."/>
            <person name="Seidl-Seiboth V."/>
            <person name="Martinez D.A."/>
            <person name="Druzhinina I.S."/>
            <person name="Thon M."/>
            <person name="Zeilinger S."/>
            <person name="Casas-Flores S."/>
            <person name="Horwitz B.A."/>
            <person name="Mukherjee P.K."/>
            <person name="Mukherjee M."/>
            <person name="Kredics L."/>
            <person name="Alcaraz L.D."/>
            <person name="Aerts A."/>
            <person name="Antal Z."/>
            <person name="Atanasova L."/>
            <person name="Cervantes-Badillo M.G."/>
            <person name="Challacombe J."/>
            <person name="Chertkov O."/>
            <person name="McCluskey K."/>
            <person name="Coulpier F."/>
            <person name="Deshpande N."/>
            <person name="von Doehren H."/>
            <person name="Ebbole D.J."/>
            <person name="Esquivel-Naranjo E.U."/>
            <person name="Fekete E."/>
            <person name="Flipphi M."/>
            <person name="Glaser F."/>
            <person name="Gomez-Rodriguez E.Y."/>
            <person name="Gruber S."/>
            <person name="Han C."/>
            <person name="Henrissat B."/>
            <person name="Hermosa R."/>
            <person name="Hernandez-Onate M."/>
            <person name="Karaffa L."/>
            <person name="Kosti I."/>
            <person name="Le Crom S."/>
            <person name="Lindquist E."/>
            <person name="Lucas S."/>
            <person name="Luebeck M."/>
            <person name="Luebeck P.S."/>
            <person name="Margeot A."/>
            <person name="Metz B."/>
            <person name="Misra M."/>
            <person name="Nevalainen H."/>
            <person name="Omann M."/>
            <person name="Packer N."/>
            <person name="Perrone G."/>
            <person name="Uresti-Rivera E.E."/>
            <person name="Salamov A."/>
            <person name="Schmoll M."/>
            <person name="Seiboth B."/>
            <person name="Shapiro H."/>
            <person name="Sukno S."/>
            <person name="Tamayo-Ramos J.A."/>
            <person name="Tisch D."/>
            <person name="Wiest A."/>
            <person name="Wilkinson H.H."/>
            <person name="Zhang M."/>
            <person name="Coutinho P.M."/>
            <person name="Kenerley C.M."/>
            <person name="Monte E."/>
            <person name="Baker S.E."/>
            <person name="Grigoriev I.V."/>
        </authorList>
    </citation>
    <scope>NUCLEOTIDE SEQUENCE [LARGE SCALE GENOMIC DNA]</scope>
    <source>
        <strain evidence="3">Gv29-8 / FGSC 10586</strain>
    </source>
</reference>
<dbReference type="HOGENOM" id="CLU_1547804_0_0_1"/>
<dbReference type="EMBL" id="ABDF02000004">
    <property type="protein sequence ID" value="EHK24884.1"/>
    <property type="molecule type" value="Genomic_DNA"/>
</dbReference>
<evidence type="ECO:0000313" key="3">
    <source>
        <dbReference type="Proteomes" id="UP000007115"/>
    </source>
</evidence>
<organism evidence="2 3">
    <name type="scientific">Hypocrea virens (strain Gv29-8 / FGSC 10586)</name>
    <name type="common">Gliocladium virens</name>
    <name type="synonym">Trichoderma virens</name>
    <dbReference type="NCBI Taxonomy" id="413071"/>
    <lineage>
        <taxon>Eukaryota</taxon>
        <taxon>Fungi</taxon>
        <taxon>Dikarya</taxon>
        <taxon>Ascomycota</taxon>
        <taxon>Pezizomycotina</taxon>
        <taxon>Sordariomycetes</taxon>
        <taxon>Hypocreomycetidae</taxon>
        <taxon>Hypocreales</taxon>
        <taxon>Hypocreaceae</taxon>
        <taxon>Trichoderma</taxon>
    </lineage>
</organism>
<dbReference type="Proteomes" id="UP000007115">
    <property type="component" value="Unassembled WGS sequence"/>
</dbReference>